<keyword evidence="10 13" id="KW-0067">ATP-binding</keyword>
<evidence type="ECO:0000256" key="3">
    <source>
        <dbReference type="ARBA" id="ARBA00005790"/>
    </source>
</evidence>
<evidence type="ECO:0000256" key="2">
    <source>
        <dbReference type="ARBA" id="ARBA00004496"/>
    </source>
</evidence>
<evidence type="ECO:0000256" key="7">
    <source>
        <dbReference type="ARBA" id="ARBA00022679"/>
    </source>
</evidence>
<proteinExistence type="inferred from homology"/>
<dbReference type="PROSITE" id="PS00856">
    <property type="entry name" value="GUANYLATE_KINASE_1"/>
    <property type="match status" value="1"/>
</dbReference>
<dbReference type="GO" id="GO:0005524">
    <property type="term" value="F:ATP binding"/>
    <property type="evidence" value="ECO:0007669"/>
    <property type="project" value="UniProtKB-UniRule"/>
</dbReference>
<comment type="similarity">
    <text evidence="3 13">Belongs to the guanylate kinase family.</text>
</comment>
<dbReference type="InterPro" id="IPR008145">
    <property type="entry name" value="GK/Ca_channel_bsu"/>
</dbReference>
<keyword evidence="9 13" id="KW-0418">Kinase</keyword>
<dbReference type="OrthoDB" id="9808150at2"/>
<dbReference type="InterPro" id="IPR027417">
    <property type="entry name" value="P-loop_NTPase"/>
</dbReference>
<dbReference type="EMBL" id="FOCQ01000006">
    <property type="protein sequence ID" value="SEN16286.1"/>
    <property type="molecule type" value="Genomic_DNA"/>
</dbReference>
<dbReference type="SUPFAM" id="SSF52540">
    <property type="entry name" value="P-loop containing nucleoside triphosphate hydrolases"/>
    <property type="match status" value="1"/>
</dbReference>
<dbReference type="GO" id="GO:0004385">
    <property type="term" value="F:GMP kinase activity"/>
    <property type="evidence" value="ECO:0007669"/>
    <property type="project" value="UniProtKB-UniRule"/>
</dbReference>
<dbReference type="STRING" id="1173111.SAMN05444955_106213"/>
<keyword evidence="16" id="KW-1185">Reference proteome</keyword>
<keyword evidence="7 13" id="KW-0808">Transferase</keyword>
<dbReference type="NCBIfam" id="TIGR03263">
    <property type="entry name" value="guanyl_kin"/>
    <property type="match status" value="1"/>
</dbReference>
<comment type="subcellular location">
    <subcellularLocation>
        <location evidence="2 13">Cytoplasm</location>
    </subcellularLocation>
</comment>
<evidence type="ECO:0000313" key="16">
    <source>
        <dbReference type="Proteomes" id="UP000199695"/>
    </source>
</evidence>
<organism evidence="15 16">
    <name type="scientific">Lihuaxuella thermophila</name>
    <dbReference type="NCBI Taxonomy" id="1173111"/>
    <lineage>
        <taxon>Bacteria</taxon>
        <taxon>Bacillati</taxon>
        <taxon>Bacillota</taxon>
        <taxon>Bacilli</taxon>
        <taxon>Bacillales</taxon>
        <taxon>Thermoactinomycetaceae</taxon>
        <taxon>Lihuaxuella</taxon>
    </lineage>
</organism>
<dbReference type="SMART" id="SM00072">
    <property type="entry name" value="GuKc"/>
    <property type="match status" value="1"/>
</dbReference>
<dbReference type="Gene3D" id="3.40.50.300">
    <property type="entry name" value="P-loop containing nucleotide triphosphate hydrolases"/>
    <property type="match status" value="1"/>
</dbReference>
<dbReference type="CDD" id="cd00071">
    <property type="entry name" value="GMPK"/>
    <property type="match status" value="1"/>
</dbReference>
<protein>
    <recommendedName>
        <fullName evidence="5 13">Guanylate kinase</fullName>
        <ecNumber evidence="4 13">2.7.4.8</ecNumber>
    </recommendedName>
    <alternativeName>
        <fullName evidence="11 13">GMP kinase</fullName>
    </alternativeName>
</protein>
<evidence type="ECO:0000256" key="5">
    <source>
        <dbReference type="ARBA" id="ARBA00016296"/>
    </source>
</evidence>
<comment type="catalytic activity">
    <reaction evidence="12 13">
        <text>GMP + ATP = GDP + ADP</text>
        <dbReference type="Rhea" id="RHEA:20780"/>
        <dbReference type="ChEBI" id="CHEBI:30616"/>
        <dbReference type="ChEBI" id="CHEBI:58115"/>
        <dbReference type="ChEBI" id="CHEBI:58189"/>
        <dbReference type="ChEBI" id="CHEBI:456216"/>
        <dbReference type="EC" id="2.7.4.8"/>
    </reaction>
</comment>
<dbReference type="GO" id="GO:0005829">
    <property type="term" value="C:cytosol"/>
    <property type="evidence" value="ECO:0007669"/>
    <property type="project" value="TreeGrafter"/>
</dbReference>
<dbReference type="InterPro" id="IPR008144">
    <property type="entry name" value="Guanylate_kin-like_dom"/>
</dbReference>
<dbReference type="PROSITE" id="PS50052">
    <property type="entry name" value="GUANYLATE_KINASE_2"/>
    <property type="match status" value="1"/>
</dbReference>
<dbReference type="InterPro" id="IPR017665">
    <property type="entry name" value="Guanylate_kinase"/>
</dbReference>
<evidence type="ECO:0000256" key="6">
    <source>
        <dbReference type="ARBA" id="ARBA00022490"/>
    </source>
</evidence>
<dbReference type="InterPro" id="IPR020590">
    <property type="entry name" value="Guanylate_kinase_CS"/>
</dbReference>
<accession>A0A1H8EA31</accession>
<evidence type="ECO:0000313" key="15">
    <source>
        <dbReference type="EMBL" id="SEN16286.1"/>
    </source>
</evidence>
<evidence type="ECO:0000259" key="14">
    <source>
        <dbReference type="PROSITE" id="PS50052"/>
    </source>
</evidence>
<comment type="function">
    <text evidence="1 13">Essential for recycling GMP and indirectly, cGMP.</text>
</comment>
<dbReference type="FunFam" id="3.30.63.10:FF:000002">
    <property type="entry name" value="Guanylate kinase 1"/>
    <property type="match status" value="1"/>
</dbReference>
<evidence type="ECO:0000256" key="8">
    <source>
        <dbReference type="ARBA" id="ARBA00022741"/>
    </source>
</evidence>
<dbReference type="EC" id="2.7.4.8" evidence="4 13"/>
<sequence>MKAAYQKEGLLIVVSGPSGVGKGTVCSALRKRMPELTYSVSATTRAPREGEKEGVNYFFKTVPEFKKMIENDELIEWAQYVGNYYGTPRRFVEETLKEGKDILLEIEVQGALQVKQRFPDGIFVFLLPPTMEELKKRILYRGTETEESLASRLGVAEDEFKHIHHYDYVVINDVVEQACERIQAIITAEHCRKDRLILSD</sequence>
<evidence type="ECO:0000256" key="13">
    <source>
        <dbReference type="HAMAP-Rule" id="MF_00328"/>
    </source>
</evidence>
<dbReference type="AlphaFoldDB" id="A0A1H8EA31"/>
<evidence type="ECO:0000256" key="1">
    <source>
        <dbReference type="ARBA" id="ARBA00003531"/>
    </source>
</evidence>
<evidence type="ECO:0000256" key="9">
    <source>
        <dbReference type="ARBA" id="ARBA00022777"/>
    </source>
</evidence>
<dbReference type="RefSeq" id="WP_089967434.1">
    <property type="nucleotide sequence ID" value="NZ_FOCQ01000006.1"/>
</dbReference>
<keyword evidence="8 13" id="KW-0547">Nucleotide-binding</keyword>
<evidence type="ECO:0000256" key="12">
    <source>
        <dbReference type="ARBA" id="ARBA00048594"/>
    </source>
</evidence>
<dbReference type="PANTHER" id="PTHR23117">
    <property type="entry name" value="GUANYLATE KINASE-RELATED"/>
    <property type="match status" value="1"/>
</dbReference>
<dbReference type="Gene3D" id="3.30.63.10">
    <property type="entry name" value="Guanylate Kinase phosphate binding domain"/>
    <property type="match status" value="1"/>
</dbReference>
<evidence type="ECO:0000256" key="10">
    <source>
        <dbReference type="ARBA" id="ARBA00022840"/>
    </source>
</evidence>
<dbReference type="Proteomes" id="UP000199695">
    <property type="component" value="Unassembled WGS sequence"/>
</dbReference>
<keyword evidence="6 13" id="KW-0963">Cytoplasm</keyword>
<dbReference type="HAMAP" id="MF_00328">
    <property type="entry name" value="Guanylate_kinase"/>
    <property type="match status" value="1"/>
</dbReference>
<name>A0A1H8EA31_9BACL</name>
<feature type="domain" description="Guanylate kinase-like" evidence="14">
    <location>
        <begin position="9"/>
        <end position="187"/>
    </location>
</feature>
<reference evidence="15 16" key="1">
    <citation type="submission" date="2016-10" db="EMBL/GenBank/DDBJ databases">
        <authorList>
            <person name="de Groot N.N."/>
        </authorList>
    </citation>
    <scope>NUCLEOTIDE SEQUENCE [LARGE SCALE GENOMIC DNA]</scope>
    <source>
        <strain evidence="15 16">DSM 46701</strain>
    </source>
</reference>
<gene>
    <name evidence="13" type="primary">gmk</name>
    <name evidence="15" type="ORF">SAMN05444955_106213</name>
</gene>
<dbReference type="FunFam" id="3.40.50.300:FF:000855">
    <property type="entry name" value="Guanylate kinase"/>
    <property type="match status" value="1"/>
</dbReference>
<dbReference type="Pfam" id="PF00625">
    <property type="entry name" value="Guanylate_kin"/>
    <property type="match status" value="1"/>
</dbReference>
<evidence type="ECO:0000256" key="4">
    <source>
        <dbReference type="ARBA" id="ARBA00012961"/>
    </source>
</evidence>
<dbReference type="PANTHER" id="PTHR23117:SF13">
    <property type="entry name" value="GUANYLATE KINASE"/>
    <property type="match status" value="1"/>
</dbReference>
<evidence type="ECO:0000256" key="11">
    <source>
        <dbReference type="ARBA" id="ARBA00030128"/>
    </source>
</evidence>
<feature type="binding site" evidence="13">
    <location>
        <begin position="16"/>
        <end position="23"/>
    </location>
    <ligand>
        <name>ATP</name>
        <dbReference type="ChEBI" id="CHEBI:30616"/>
    </ligand>
</feature>